<evidence type="ECO:0000313" key="2">
    <source>
        <dbReference type="EMBL" id="KAK8240378.1"/>
    </source>
</evidence>
<sequence>MLFSFARFALLAVATVRHVAAVASTDSYIDADVGQSSYLPNHNMDPSIVDSPLFGQLWKISFNANEQFYAKPLVHTPNGKNQLLFLASSQNWIRTLDAKTGAILNTRQVAPPFLQKDIPCTDIPNTIGIIGTPVIDPNTDTAYFYAKTYVNMDASQQGVINGRYMFFGVDVNTLQDKFPPIVVDGSPADNDPRKYFMGGAILQRPSLLQVGNVVYAGFGGHCDLYNYTGTILGIDVAKKAVVANWAVEAGPSSGFDLNYLNNQGGGGGGIWQSGLGLASDGNRLFFVTGNGQGHENTNVPATGQSGCRTLGEAVVNLQIGSDGKLAVADYFQPYDYINMDGGDQDFGSGGLTLLDPTVFNGKGVSRMALTSGKNGKIYVMNADNLGGFKQGAGGVDKVIQTIVTNHAVFGGSGSYPLEGGYFYSTPVGYPTYAYKLGFDGSGVPVFTQAGVSKEVSAGRVGIGVPTVTTFQGKSGTGILWLTDPDAGLRAWYAVPQNGILKPIKMPQVNGLNKFQRPVFGDTRLYVSDATGTVYCLGSPVNLPLNCTALDFGNVALGSASSSYVNCTALTAITSLNGMTVGDARFEVKNSTLLTGNIAAGRTFQIPVRWNLTTAVVKDATNASYGNVIPGIKSTALTIYSSQADTK</sequence>
<organism evidence="2 3">
    <name type="scientific">Phyllosticta capitalensis</name>
    <dbReference type="NCBI Taxonomy" id="121624"/>
    <lineage>
        <taxon>Eukaryota</taxon>
        <taxon>Fungi</taxon>
        <taxon>Dikarya</taxon>
        <taxon>Ascomycota</taxon>
        <taxon>Pezizomycotina</taxon>
        <taxon>Dothideomycetes</taxon>
        <taxon>Dothideomycetes incertae sedis</taxon>
        <taxon>Botryosphaeriales</taxon>
        <taxon>Phyllostictaceae</taxon>
        <taxon>Phyllosticta</taxon>
    </lineage>
</organism>
<dbReference type="Gene3D" id="2.130.10.10">
    <property type="entry name" value="YVTN repeat-like/Quinoprotein amine dehydrogenase"/>
    <property type="match status" value="1"/>
</dbReference>
<accession>A0ABR1YWP3</accession>
<evidence type="ECO:0000256" key="1">
    <source>
        <dbReference type="SAM" id="SignalP"/>
    </source>
</evidence>
<proteinExistence type="predicted"/>
<reference evidence="2 3" key="1">
    <citation type="submission" date="2024-04" db="EMBL/GenBank/DDBJ databases">
        <title>Phyllosticta paracitricarpa is synonymous to the EU quarantine fungus P. citricarpa based on phylogenomic analyses.</title>
        <authorList>
            <consortium name="Lawrence Berkeley National Laboratory"/>
            <person name="Van Ingen-Buijs V.A."/>
            <person name="Van Westerhoven A.C."/>
            <person name="Haridas S."/>
            <person name="Skiadas P."/>
            <person name="Martin F."/>
            <person name="Groenewald J.Z."/>
            <person name="Crous P.W."/>
            <person name="Seidl M.F."/>
        </authorList>
    </citation>
    <scope>NUCLEOTIDE SEQUENCE [LARGE SCALE GENOMIC DNA]</scope>
    <source>
        <strain evidence="2 3">CBS 123374</strain>
    </source>
</reference>
<keyword evidence="1" id="KW-0732">Signal</keyword>
<feature type="non-terminal residue" evidence="2">
    <location>
        <position position="646"/>
    </location>
</feature>
<feature type="signal peptide" evidence="1">
    <location>
        <begin position="1"/>
        <end position="21"/>
    </location>
</feature>
<protein>
    <submittedName>
        <fullName evidence="2">Uncharacterized protein</fullName>
    </submittedName>
</protein>
<name>A0ABR1YWP3_9PEZI</name>
<evidence type="ECO:0000313" key="3">
    <source>
        <dbReference type="Proteomes" id="UP001492380"/>
    </source>
</evidence>
<gene>
    <name evidence="2" type="ORF">HDK90DRAFT_449795</name>
</gene>
<dbReference type="EMBL" id="JBBWRZ010000003">
    <property type="protein sequence ID" value="KAK8240378.1"/>
    <property type="molecule type" value="Genomic_DNA"/>
</dbReference>
<comment type="caution">
    <text evidence="2">The sequence shown here is derived from an EMBL/GenBank/DDBJ whole genome shotgun (WGS) entry which is preliminary data.</text>
</comment>
<dbReference type="Proteomes" id="UP001492380">
    <property type="component" value="Unassembled WGS sequence"/>
</dbReference>
<feature type="chain" id="PRO_5046853198" evidence="1">
    <location>
        <begin position="22"/>
        <end position="646"/>
    </location>
</feature>
<dbReference type="InterPro" id="IPR015943">
    <property type="entry name" value="WD40/YVTN_repeat-like_dom_sf"/>
</dbReference>
<keyword evidence="3" id="KW-1185">Reference proteome</keyword>